<dbReference type="AlphaFoldDB" id="A0A0J9BVV4"/>
<protein>
    <recommendedName>
        <fullName evidence="3">Nudix hydrolase domain-containing protein</fullName>
    </recommendedName>
</protein>
<dbReference type="InterPro" id="IPR036390">
    <property type="entry name" value="WH_DNA-bd_sf"/>
</dbReference>
<dbReference type="InterPro" id="IPR054105">
    <property type="entry name" value="WHD_NrtR"/>
</dbReference>
<dbReference type="Gene3D" id="3.90.79.10">
    <property type="entry name" value="Nucleoside Triphosphate Pyrophosphohydrolase"/>
    <property type="match status" value="1"/>
</dbReference>
<dbReference type="PATRIC" id="fig|742734.4.peg.4008"/>
<dbReference type="Pfam" id="PF21906">
    <property type="entry name" value="WHD_NrtR"/>
    <property type="match status" value="1"/>
</dbReference>
<evidence type="ECO:0000313" key="4">
    <source>
        <dbReference type="EMBL" id="KMW17087.1"/>
    </source>
</evidence>
<feature type="domain" description="Nudix hydrolase" evidence="3">
    <location>
        <begin position="29"/>
        <end position="176"/>
    </location>
</feature>
<dbReference type="Gene3D" id="1.10.10.10">
    <property type="entry name" value="Winged helix-like DNA-binding domain superfamily/Winged helix DNA-binding domain"/>
    <property type="match status" value="1"/>
</dbReference>
<evidence type="ECO:0000259" key="3">
    <source>
        <dbReference type="PROSITE" id="PS51462"/>
    </source>
</evidence>
<proteinExistence type="inferred from homology"/>
<dbReference type="InterPro" id="IPR036388">
    <property type="entry name" value="WH-like_DNA-bd_sf"/>
</dbReference>
<dbReference type="InterPro" id="IPR020476">
    <property type="entry name" value="Nudix_hydrolase"/>
</dbReference>
<dbReference type="SUPFAM" id="SSF55811">
    <property type="entry name" value="Nudix"/>
    <property type="match status" value="1"/>
</dbReference>
<dbReference type="PRINTS" id="PR00502">
    <property type="entry name" value="NUDIXFAMILY"/>
</dbReference>
<name>A0A0J9BVV4_9FIRM</name>
<dbReference type="PIRSF" id="PIRSF019423">
    <property type="entry name" value="NMN_biosyn"/>
    <property type="match status" value="1"/>
</dbReference>
<evidence type="ECO:0000256" key="1">
    <source>
        <dbReference type="ARBA" id="ARBA00022801"/>
    </source>
</evidence>
<evidence type="ECO:0000313" key="5">
    <source>
        <dbReference type="Proteomes" id="UP000037392"/>
    </source>
</evidence>
<dbReference type="PANTHER" id="PTHR43736:SF4">
    <property type="entry name" value="SLR1690 PROTEIN"/>
    <property type="match status" value="1"/>
</dbReference>
<evidence type="ECO:0000256" key="2">
    <source>
        <dbReference type="RuleBase" id="RU003476"/>
    </source>
</evidence>
<dbReference type="OrthoDB" id="9786141at2"/>
<dbReference type="InterPro" id="IPR000086">
    <property type="entry name" value="NUDIX_hydrolase_dom"/>
</dbReference>
<dbReference type="Pfam" id="PF00293">
    <property type="entry name" value="NUDIX"/>
    <property type="match status" value="1"/>
</dbReference>
<dbReference type="InterPro" id="IPR015797">
    <property type="entry name" value="NUDIX_hydrolase-like_dom_sf"/>
</dbReference>
<dbReference type="GeneID" id="93162644"/>
<organism evidence="4 5">
    <name type="scientific">[Clostridium] citroniae WAL-19142</name>
    <dbReference type="NCBI Taxonomy" id="742734"/>
    <lineage>
        <taxon>Bacteria</taxon>
        <taxon>Bacillati</taxon>
        <taxon>Bacillota</taxon>
        <taxon>Clostridia</taxon>
        <taxon>Lachnospirales</taxon>
        <taxon>Lachnospiraceae</taxon>
        <taxon>Enterocloster</taxon>
    </lineage>
</organism>
<dbReference type="PROSITE" id="PS00893">
    <property type="entry name" value="NUDIX_BOX"/>
    <property type="match status" value="1"/>
</dbReference>
<dbReference type="Proteomes" id="UP000037392">
    <property type="component" value="Unassembled WGS sequence"/>
</dbReference>
<dbReference type="PANTHER" id="PTHR43736">
    <property type="entry name" value="ADP-RIBOSE PYROPHOSPHATASE"/>
    <property type="match status" value="1"/>
</dbReference>
<keyword evidence="1 2" id="KW-0378">Hydrolase</keyword>
<dbReference type="EMBL" id="ADLK01000028">
    <property type="protein sequence ID" value="KMW17087.1"/>
    <property type="molecule type" value="Genomic_DNA"/>
</dbReference>
<dbReference type="InterPro" id="IPR020084">
    <property type="entry name" value="NUDIX_hydrolase_CS"/>
</dbReference>
<dbReference type="CDD" id="cd18873">
    <property type="entry name" value="NUDIX_NadM_like"/>
    <property type="match status" value="1"/>
</dbReference>
<reference evidence="4 5" key="1">
    <citation type="submission" date="2011-04" db="EMBL/GenBank/DDBJ databases">
        <title>The Genome Sequence of Clostridium citroniae WAL-19142.</title>
        <authorList>
            <consortium name="The Broad Institute Genome Sequencing Platform"/>
            <person name="Earl A."/>
            <person name="Ward D."/>
            <person name="Feldgarden M."/>
            <person name="Gevers D."/>
            <person name="Warren Y.A."/>
            <person name="Tyrrell K.L."/>
            <person name="Citron D.M."/>
            <person name="Goldstein E.J."/>
            <person name="Daigneault M."/>
            <person name="Allen-Vercoe E."/>
            <person name="Young S.K."/>
            <person name="Zeng Q."/>
            <person name="Gargeya S."/>
            <person name="Fitzgerald M."/>
            <person name="Haas B."/>
            <person name="Abouelleil A."/>
            <person name="Alvarado L."/>
            <person name="Arachchi H.M."/>
            <person name="Berlin A."/>
            <person name="Brown A."/>
            <person name="Chapman S.B."/>
            <person name="Chen Z."/>
            <person name="Dunbar C."/>
            <person name="Freedman E."/>
            <person name="Gearin G."/>
            <person name="Gellesch M."/>
            <person name="Goldberg J."/>
            <person name="Griggs A."/>
            <person name="Gujja S."/>
            <person name="Heilman E.R."/>
            <person name="Heiman D."/>
            <person name="Howarth C."/>
            <person name="Larson L."/>
            <person name="Lui A."/>
            <person name="MacDonald P.J."/>
            <person name="Mehta T."/>
            <person name="Montmayeur A."/>
            <person name="Murphy C."/>
            <person name="Neiman D."/>
            <person name="Pearson M."/>
            <person name="Priest M."/>
            <person name="Roberts A."/>
            <person name="Saif S."/>
            <person name="Shea T."/>
            <person name="Shenoy N."/>
            <person name="Sisk P."/>
            <person name="Stolte C."/>
            <person name="Sykes S."/>
            <person name="White J."/>
            <person name="Yandava C."/>
            <person name="Wortman J."/>
            <person name="Nusbaum C."/>
            <person name="Birren B."/>
        </authorList>
    </citation>
    <scope>NUCLEOTIDE SEQUENCE [LARGE SCALE GENOMIC DNA]</scope>
    <source>
        <strain evidence="4 5">WAL-19142</strain>
    </source>
</reference>
<dbReference type="GO" id="GO:0016787">
    <property type="term" value="F:hydrolase activity"/>
    <property type="evidence" value="ECO:0007669"/>
    <property type="project" value="UniProtKB-KW"/>
</dbReference>
<dbReference type="PROSITE" id="PS51462">
    <property type="entry name" value="NUDIX"/>
    <property type="match status" value="1"/>
</dbReference>
<comment type="caution">
    <text evidence="4">The sequence shown here is derived from an EMBL/GenBank/DDBJ whole genome shotgun (WGS) entry which is preliminary data.</text>
</comment>
<gene>
    <name evidence="4" type="ORF">HMPREF9470_03740</name>
</gene>
<comment type="similarity">
    <text evidence="2">Belongs to the Nudix hydrolase family.</text>
</comment>
<dbReference type="InterPro" id="IPR011213">
    <property type="entry name" value="NMN_biosyn"/>
</dbReference>
<sequence length="306" mass="35095">MGKDIGILDRNGLTEAEFLKSYDPGRYERPSVAADMAIFTVLEETEDNYRKLPEKELGILLVQRGVHPYLGSWALPGGFVRPDETTEQAARRELREETGLDHVYMEQLYTFSDPGRDPRTWVMSCSYMALIDSSKVFITAGDDADNARWFHISFHLMDEHTDYPVPADTEAPRVIRVQHYKLELTGGSTCLSSIIEKCITKTENDTIIDYRITENNGLAFDHARIITYALERLRGKVEYSGLALHLMPSEFTLTQLQQVYEVILGKRLLKAAFRRKAASLVEETDSYTGNEGHRPSRLYRKKWKEF</sequence>
<accession>A0A0J9BVV4</accession>
<dbReference type="SUPFAM" id="SSF46785">
    <property type="entry name" value="Winged helix' DNA-binding domain"/>
    <property type="match status" value="1"/>
</dbReference>
<dbReference type="RefSeq" id="WP_048930467.1">
    <property type="nucleotide sequence ID" value="NZ_KQ235880.1"/>
</dbReference>